<organism evidence="7 8">
    <name type="scientific">Acetobacter peroxydans</name>
    <dbReference type="NCBI Taxonomy" id="104098"/>
    <lineage>
        <taxon>Bacteria</taxon>
        <taxon>Pseudomonadati</taxon>
        <taxon>Pseudomonadota</taxon>
        <taxon>Alphaproteobacteria</taxon>
        <taxon>Acetobacterales</taxon>
        <taxon>Acetobacteraceae</taxon>
        <taxon>Acetobacter</taxon>
    </lineage>
</organism>
<dbReference type="NCBIfam" id="NF002341">
    <property type="entry name" value="PRK01305.1-1"/>
    <property type="match status" value="1"/>
</dbReference>
<dbReference type="SUPFAM" id="SSF55729">
    <property type="entry name" value="Acyl-CoA N-acyltransferases (Nat)"/>
    <property type="match status" value="1"/>
</dbReference>
<evidence type="ECO:0000259" key="6">
    <source>
        <dbReference type="Pfam" id="PF04377"/>
    </source>
</evidence>
<dbReference type="OrthoDB" id="9782022at2"/>
<dbReference type="RefSeq" id="WP_141377956.1">
    <property type="nucleotide sequence ID" value="NZ_BAPL01000030.1"/>
</dbReference>
<dbReference type="HAMAP" id="MF_00689">
    <property type="entry name" value="Bpt"/>
    <property type="match status" value="1"/>
</dbReference>
<comment type="catalytic activity">
    <reaction evidence="4">
        <text>N-terminal L-aspartyl-[protein] + L-leucyl-tRNA(Leu) = N-terminal L-leucyl-L-aspartyl-[protein] + tRNA(Leu) + H(+)</text>
        <dbReference type="Rhea" id="RHEA:50420"/>
        <dbReference type="Rhea" id="RHEA-COMP:9613"/>
        <dbReference type="Rhea" id="RHEA-COMP:9622"/>
        <dbReference type="Rhea" id="RHEA-COMP:12669"/>
        <dbReference type="Rhea" id="RHEA-COMP:12674"/>
        <dbReference type="ChEBI" id="CHEBI:15378"/>
        <dbReference type="ChEBI" id="CHEBI:64720"/>
        <dbReference type="ChEBI" id="CHEBI:78442"/>
        <dbReference type="ChEBI" id="CHEBI:78494"/>
        <dbReference type="ChEBI" id="CHEBI:133042"/>
        <dbReference type="EC" id="2.3.2.29"/>
    </reaction>
</comment>
<sequence>MTPRLPLPRLFFASTPQPCPYLPGRMERKVLADLSVPEADRLHSHLSRAGFRRSHTLAYAPLCEGCSACIPIRLPVGDFQPDRTQRRVWRRNADLEATLCPPVATAEQYALFRLYLDNRHADGDMASMNEQDYAIMLEDTPVDTRVIEFRDPTETLVAVSLIDVLEDGLSAVYSFYRPDMPSRSLGCHVILFLARQTILLGKPYLYLGYWVPDSPKMAYKSRYRPAEILRGGLWQRLNPDIPVETGRAELFPDAPLF</sequence>
<comment type="subcellular location">
    <subcellularLocation>
        <location evidence="4">Cytoplasm</location>
    </subcellularLocation>
</comment>
<accession>A0A4Y3TXY1</accession>
<evidence type="ECO:0000313" key="7">
    <source>
        <dbReference type="EMBL" id="GEB86634.1"/>
    </source>
</evidence>
<evidence type="ECO:0000313" key="8">
    <source>
        <dbReference type="Proteomes" id="UP000317730"/>
    </source>
</evidence>
<dbReference type="Pfam" id="PF04377">
    <property type="entry name" value="ATE_C"/>
    <property type="match status" value="1"/>
</dbReference>
<dbReference type="InterPro" id="IPR007471">
    <property type="entry name" value="N-end_Aminoacyl_Trfase_N"/>
</dbReference>
<evidence type="ECO:0000256" key="3">
    <source>
        <dbReference type="ARBA" id="ARBA00023315"/>
    </source>
</evidence>
<dbReference type="GO" id="GO:0004057">
    <property type="term" value="F:arginyl-tRNA--protein transferase activity"/>
    <property type="evidence" value="ECO:0007669"/>
    <property type="project" value="InterPro"/>
</dbReference>
<feature type="domain" description="N-end aminoacyl transferase N-terminal" evidence="5">
    <location>
        <begin position="17"/>
        <end position="87"/>
    </location>
</feature>
<keyword evidence="2 4" id="KW-0808">Transferase</keyword>
<comment type="catalytic activity">
    <reaction evidence="4">
        <text>N-terminal L-glutamyl-[protein] + L-leucyl-tRNA(Leu) = N-terminal L-leucyl-L-glutamyl-[protein] + tRNA(Leu) + H(+)</text>
        <dbReference type="Rhea" id="RHEA:50412"/>
        <dbReference type="Rhea" id="RHEA-COMP:9613"/>
        <dbReference type="Rhea" id="RHEA-COMP:9622"/>
        <dbReference type="Rhea" id="RHEA-COMP:12664"/>
        <dbReference type="Rhea" id="RHEA-COMP:12668"/>
        <dbReference type="ChEBI" id="CHEBI:15378"/>
        <dbReference type="ChEBI" id="CHEBI:64721"/>
        <dbReference type="ChEBI" id="CHEBI:78442"/>
        <dbReference type="ChEBI" id="CHEBI:78494"/>
        <dbReference type="ChEBI" id="CHEBI:133041"/>
        <dbReference type="EC" id="2.3.2.29"/>
    </reaction>
</comment>
<dbReference type="Pfam" id="PF04376">
    <property type="entry name" value="ATE_N"/>
    <property type="match status" value="1"/>
</dbReference>
<dbReference type="Proteomes" id="UP000317730">
    <property type="component" value="Unassembled WGS sequence"/>
</dbReference>
<dbReference type="PIRSF" id="PIRSF037208">
    <property type="entry name" value="ATE_pro_prd"/>
    <property type="match status" value="1"/>
</dbReference>
<keyword evidence="1 4" id="KW-0963">Cytoplasm</keyword>
<keyword evidence="3 4" id="KW-0012">Acyltransferase</keyword>
<dbReference type="GO" id="GO:0008914">
    <property type="term" value="F:leucyl-tRNA--protein transferase activity"/>
    <property type="evidence" value="ECO:0007669"/>
    <property type="project" value="UniProtKB-UniRule"/>
</dbReference>
<feature type="domain" description="N-end rule aminoacyl transferase C-terminal" evidence="6">
    <location>
        <begin position="107"/>
        <end position="229"/>
    </location>
</feature>
<protein>
    <recommendedName>
        <fullName evidence="4">Aspartate/glutamate leucyltransferase</fullName>
        <ecNumber evidence="4">2.3.2.29</ecNumber>
    </recommendedName>
</protein>
<dbReference type="NCBIfam" id="NF002343">
    <property type="entry name" value="PRK01305.1-4"/>
    <property type="match status" value="1"/>
</dbReference>
<dbReference type="EC" id="2.3.2.29" evidence="4"/>
<dbReference type="GO" id="GO:0005737">
    <property type="term" value="C:cytoplasm"/>
    <property type="evidence" value="ECO:0007669"/>
    <property type="project" value="UniProtKB-SubCell"/>
</dbReference>
<dbReference type="EMBL" id="BJMV01000021">
    <property type="protein sequence ID" value="GEB86634.1"/>
    <property type="molecule type" value="Genomic_DNA"/>
</dbReference>
<dbReference type="PANTHER" id="PTHR21367">
    <property type="entry name" value="ARGININE-TRNA-PROTEIN TRANSFERASE 1"/>
    <property type="match status" value="1"/>
</dbReference>
<evidence type="ECO:0000259" key="5">
    <source>
        <dbReference type="Pfam" id="PF04376"/>
    </source>
</evidence>
<evidence type="ECO:0000256" key="4">
    <source>
        <dbReference type="HAMAP-Rule" id="MF_00689"/>
    </source>
</evidence>
<dbReference type="InterPro" id="IPR007472">
    <property type="entry name" value="N-end_Aminoacyl_Trfase_C"/>
</dbReference>
<dbReference type="InterPro" id="IPR030700">
    <property type="entry name" value="N-end_Aminoacyl_Trfase"/>
</dbReference>
<evidence type="ECO:0000256" key="1">
    <source>
        <dbReference type="ARBA" id="ARBA00022490"/>
    </source>
</evidence>
<comment type="function">
    <text evidence="4">Functions in the N-end rule pathway of protein degradation where it conjugates Leu from its aminoacyl-tRNA to the N-termini of proteins containing an N-terminal aspartate or glutamate.</text>
</comment>
<dbReference type="PANTHER" id="PTHR21367:SF1">
    <property type="entry name" value="ARGINYL-TRNA--PROTEIN TRANSFERASE 1"/>
    <property type="match status" value="1"/>
</dbReference>
<dbReference type="AlphaFoldDB" id="A0A4Y3TXY1"/>
<dbReference type="NCBIfam" id="NF002346">
    <property type="entry name" value="PRK01305.2-3"/>
    <property type="match status" value="1"/>
</dbReference>
<proteinExistence type="inferred from homology"/>
<dbReference type="InterPro" id="IPR016181">
    <property type="entry name" value="Acyl_CoA_acyltransferase"/>
</dbReference>
<comment type="caution">
    <text evidence="7">The sequence shown here is derived from an EMBL/GenBank/DDBJ whole genome shotgun (WGS) entry which is preliminary data.</text>
</comment>
<dbReference type="NCBIfam" id="NF002342">
    <property type="entry name" value="PRK01305.1-3"/>
    <property type="match status" value="1"/>
</dbReference>
<evidence type="ECO:0000256" key="2">
    <source>
        <dbReference type="ARBA" id="ARBA00022679"/>
    </source>
</evidence>
<gene>
    <name evidence="7" type="primary">ate</name>
    <name evidence="4" type="synonym">bpt</name>
    <name evidence="7" type="ORF">APE01nite_24310</name>
</gene>
<dbReference type="InterPro" id="IPR017138">
    <property type="entry name" value="Asp_Glu_LeuTrfase"/>
</dbReference>
<comment type="similarity">
    <text evidence="4">Belongs to the R-transferase family. Bpt subfamily.</text>
</comment>
<reference evidence="7 8" key="1">
    <citation type="submission" date="2019-06" db="EMBL/GenBank/DDBJ databases">
        <title>Whole genome shotgun sequence of Acetobacter peroxydans NBRC 13755.</title>
        <authorList>
            <person name="Hosoyama A."/>
            <person name="Uohara A."/>
            <person name="Ohji S."/>
            <person name="Ichikawa N."/>
        </authorList>
    </citation>
    <scope>NUCLEOTIDE SEQUENCE [LARGE SCALE GENOMIC DNA]</scope>
    <source>
        <strain evidence="7 8">NBRC 13755</strain>
    </source>
</reference>
<keyword evidence="8" id="KW-1185">Reference proteome</keyword>
<name>A0A4Y3TXY1_9PROT</name>
<dbReference type="GO" id="GO:0071596">
    <property type="term" value="P:ubiquitin-dependent protein catabolic process via the N-end rule pathway"/>
    <property type="evidence" value="ECO:0007669"/>
    <property type="project" value="InterPro"/>
</dbReference>